<dbReference type="AlphaFoldDB" id="A0A9D1RTH7"/>
<evidence type="ECO:0000313" key="3">
    <source>
        <dbReference type="Proteomes" id="UP000824192"/>
    </source>
</evidence>
<accession>A0A9D1RTH7</accession>
<name>A0A9D1RTH7_9FIRM</name>
<keyword evidence="1" id="KW-0472">Membrane</keyword>
<comment type="caution">
    <text evidence="2">The sequence shown here is derived from an EMBL/GenBank/DDBJ whole genome shotgun (WGS) entry which is preliminary data.</text>
</comment>
<sequence length="124" mass="13369">MTGAKRSNLFLLELVFSVFLFTLCAAVCVGLLLYARSMSMESTRLTQAVYLAQSTAEAFRAGQPDSLPDAPEGYEVTPMLQLADGLVEGEIVVSCEGETVYTLEVAFPDDGSWTDGTFKVVNGQ</sequence>
<gene>
    <name evidence="2" type="ORF">H9868_02010</name>
</gene>
<reference evidence="2" key="2">
    <citation type="submission" date="2021-04" db="EMBL/GenBank/DDBJ databases">
        <authorList>
            <person name="Gilroy R."/>
        </authorList>
    </citation>
    <scope>NUCLEOTIDE SEQUENCE</scope>
    <source>
        <strain evidence="2">ChiGjej6B6-1540</strain>
    </source>
</reference>
<organism evidence="2 3">
    <name type="scientific">Candidatus Flavonifractor merdipullorum</name>
    <dbReference type="NCBI Taxonomy" id="2838590"/>
    <lineage>
        <taxon>Bacteria</taxon>
        <taxon>Bacillati</taxon>
        <taxon>Bacillota</taxon>
        <taxon>Clostridia</taxon>
        <taxon>Eubacteriales</taxon>
        <taxon>Oscillospiraceae</taxon>
        <taxon>Flavonifractor</taxon>
    </lineage>
</organism>
<evidence type="ECO:0000313" key="2">
    <source>
        <dbReference type="EMBL" id="HIW93295.1"/>
    </source>
</evidence>
<reference evidence="2" key="1">
    <citation type="journal article" date="2021" name="PeerJ">
        <title>Extensive microbial diversity within the chicken gut microbiome revealed by metagenomics and culture.</title>
        <authorList>
            <person name="Gilroy R."/>
            <person name="Ravi A."/>
            <person name="Getino M."/>
            <person name="Pursley I."/>
            <person name="Horton D.L."/>
            <person name="Alikhan N.F."/>
            <person name="Baker D."/>
            <person name="Gharbi K."/>
            <person name="Hall N."/>
            <person name="Watson M."/>
            <person name="Adriaenssens E.M."/>
            <person name="Foster-Nyarko E."/>
            <person name="Jarju S."/>
            <person name="Secka A."/>
            <person name="Antonio M."/>
            <person name="Oren A."/>
            <person name="Chaudhuri R.R."/>
            <person name="La Ragione R."/>
            <person name="Hildebrand F."/>
            <person name="Pallen M.J."/>
        </authorList>
    </citation>
    <scope>NUCLEOTIDE SEQUENCE</scope>
    <source>
        <strain evidence="2">ChiGjej6B6-1540</strain>
    </source>
</reference>
<dbReference type="EMBL" id="DXGA01000044">
    <property type="protein sequence ID" value="HIW93295.1"/>
    <property type="molecule type" value="Genomic_DNA"/>
</dbReference>
<proteinExistence type="predicted"/>
<keyword evidence="1" id="KW-1133">Transmembrane helix</keyword>
<protein>
    <submittedName>
        <fullName evidence="2">Uncharacterized protein</fullName>
    </submittedName>
</protein>
<keyword evidence="1" id="KW-0812">Transmembrane</keyword>
<dbReference type="Proteomes" id="UP000824192">
    <property type="component" value="Unassembled WGS sequence"/>
</dbReference>
<feature type="transmembrane region" description="Helical" evidence="1">
    <location>
        <begin position="14"/>
        <end position="35"/>
    </location>
</feature>
<evidence type="ECO:0000256" key="1">
    <source>
        <dbReference type="SAM" id="Phobius"/>
    </source>
</evidence>